<evidence type="ECO:0000313" key="13">
    <source>
        <dbReference type="EMBL" id="SHM12630.1"/>
    </source>
</evidence>
<dbReference type="GO" id="GO:0031176">
    <property type="term" value="F:endo-1,4-beta-xylanase activity"/>
    <property type="evidence" value="ECO:0007669"/>
    <property type="project" value="UniProtKB-EC"/>
</dbReference>
<dbReference type="InterPro" id="IPR001137">
    <property type="entry name" value="Glyco_hydro_11"/>
</dbReference>
<gene>
    <name evidence="13" type="ORF">SAMN04487860_101130</name>
</gene>
<accession>A0A1M7G8L6</accession>
<dbReference type="Gene3D" id="2.60.120.180">
    <property type="match status" value="2"/>
</dbReference>
<dbReference type="PANTHER" id="PTHR46828">
    <property type="entry name" value="ENDO-1,4-BETA-XYLANASE A-RELATED"/>
    <property type="match status" value="1"/>
</dbReference>
<comment type="catalytic activity">
    <reaction evidence="1">
        <text>Endohydrolysis of (1-&gt;4)-beta-D-xylosidic linkages in xylans.</text>
        <dbReference type="EC" id="3.2.1.8"/>
    </reaction>
</comment>
<proteinExistence type="inferred from homology"/>
<name>A0A1M7G8L6_RUMFL</name>
<dbReference type="InterPro" id="IPR013319">
    <property type="entry name" value="GH11/12"/>
</dbReference>
<dbReference type="Pfam" id="PF00404">
    <property type="entry name" value="Dockerin_1"/>
    <property type="match status" value="1"/>
</dbReference>
<comment type="caution">
    <text evidence="9">Lacks conserved residue(s) required for the propagation of feature annotation.</text>
</comment>
<dbReference type="PROSITE" id="PS51761">
    <property type="entry name" value="GH11_3"/>
    <property type="match status" value="1"/>
</dbReference>
<dbReference type="SUPFAM" id="SSF49899">
    <property type="entry name" value="Concanavalin A-like lectins/glucanases"/>
    <property type="match status" value="1"/>
</dbReference>
<comment type="pathway">
    <text evidence="2">Glycan degradation; xylan degradation.</text>
</comment>
<dbReference type="RefSeq" id="WP_072947751.1">
    <property type="nucleotide sequence ID" value="NZ_FRCT01000001.1"/>
</dbReference>
<reference evidence="13 14" key="1">
    <citation type="submission" date="2016-11" db="EMBL/GenBank/DDBJ databases">
        <authorList>
            <person name="Jaros S."/>
            <person name="Januszkiewicz K."/>
            <person name="Wedrychowicz H."/>
        </authorList>
    </citation>
    <scope>NUCLEOTIDE SEQUENCE [LARGE SCALE GENOMIC DNA]</scope>
    <source>
        <strain evidence="13 14">Y1</strain>
    </source>
</reference>
<organism evidence="13 14">
    <name type="scientific">Ruminococcus flavefaciens</name>
    <dbReference type="NCBI Taxonomy" id="1265"/>
    <lineage>
        <taxon>Bacteria</taxon>
        <taxon>Bacillati</taxon>
        <taxon>Bacillota</taxon>
        <taxon>Clostridia</taxon>
        <taxon>Eubacteriales</taxon>
        <taxon>Oscillospiraceae</taxon>
        <taxon>Ruminococcus</taxon>
    </lineage>
</organism>
<evidence type="ECO:0000256" key="9">
    <source>
        <dbReference type="PROSITE-ProRule" id="PRU01097"/>
    </source>
</evidence>
<keyword evidence="4" id="KW-0858">Xylan degradation</keyword>
<dbReference type="GO" id="GO:0045493">
    <property type="term" value="P:xylan catabolic process"/>
    <property type="evidence" value="ECO:0007669"/>
    <property type="project" value="UniProtKB-UniPathway"/>
</dbReference>
<evidence type="ECO:0000256" key="10">
    <source>
        <dbReference type="SAM" id="SignalP"/>
    </source>
</evidence>
<dbReference type="InterPro" id="IPR033123">
    <property type="entry name" value="GH11_dom"/>
</dbReference>
<evidence type="ECO:0000256" key="6">
    <source>
        <dbReference type="ARBA" id="ARBA00023277"/>
    </source>
</evidence>
<evidence type="ECO:0000256" key="7">
    <source>
        <dbReference type="ARBA" id="ARBA00023295"/>
    </source>
</evidence>
<dbReference type="Proteomes" id="UP000184394">
    <property type="component" value="Unassembled WGS sequence"/>
</dbReference>
<dbReference type="Pfam" id="PF00457">
    <property type="entry name" value="Glyco_hydro_11"/>
    <property type="match status" value="1"/>
</dbReference>
<sequence length="724" mass="82354">MPKLFTKTVSALTAGICMFSAVSLPSVIPSAQVYAADFMKNDTVDGYYYELWNQNCAGDFEYENTENNGFTLSWSGIENAFALKGEKFERKNVYASQIKEYTVTYDEDVDYMDGNGFSGVYGWMEDNNAYYEFYIVDSWGSWRPVMGNALGSFESNGITYDIYNGRLSSMTDYWGGNIPPTTYIYYSVARDNLAEKTDGVCNIKNTINVADHFKKWQNSGLDLGFVYDVGFSVQAYRSAGSARINSIEITKEITDDNNYGPEFTYKSHEPMPTDEEGRKEFIDFETENDDEKFGAAFTGTKASYDTESYFSGERSMLISGKDKESRGFEYKIDPYDFSSKDLLAGLKICQNSGRNIKFIFQVADLNSKTGYCRDLYLRTIPSGIWTDMEDLHISLLNDLFADEVIRIIPSEDVDFWIDDFYLGDACDIEDKHTKKSRSVLGDVNRDSAVDIYDVLTLRRLLISTEDYNVNFYQDVNGDCKLNMSDLVALTRFVLGKTKQIPEPEKELMYFADDFCETIGNAEFDAFSRSETAGEIKSAVCSDGTFSTQWSGKSYYELSSSQILENFDELSLKYSGTVKTKSCATFGNESSVKINISAVFKSDSDTVNFLIEDGASKKERLRWLSDPDDMKLVEIGGHEYYIDKNDELPDEIDPDKYIWLYPKENIIKTDEVCSFDEEIDFSEILKYFSKEEFKPYSVQCSLTTYDTEGFAEINELSCIDNSKAE</sequence>
<evidence type="ECO:0000256" key="3">
    <source>
        <dbReference type="ARBA" id="ARBA00012590"/>
    </source>
</evidence>
<protein>
    <recommendedName>
        <fullName evidence="3">endo-1,4-beta-xylanase</fullName>
        <ecNumber evidence="3">3.2.1.8</ecNumber>
    </recommendedName>
</protein>
<dbReference type="PANTHER" id="PTHR46828:SF2">
    <property type="entry name" value="ENDO-1,4-BETA-XYLANASE A-RELATED"/>
    <property type="match status" value="1"/>
</dbReference>
<dbReference type="PROSITE" id="PS00448">
    <property type="entry name" value="CLOS_CELLULOSOME_RPT"/>
    <property type="match status" value="1"/>
</dbReference>
<evidence type="ECO:0000313" key="14">
    <source>
        <dbReference type="Proteomes" id="UP000184394"/>
    </source>
</evidence>
<dbReference type="EMBL" id="FRCT01000001">
    <property type="protein sequence ID" value="SHM12630.1"/>
    <property type="molecule type" value="Genomic_DNA"/>
</dbReference>
<keyword evidence="10" id="KW-0732">Signal</keyword>
<keyword evidence="6" id="KW-0119">Carbohydrate metabolism</keyword>
<dbReference type="PROSITE" id="PS51766">
    <property type="entry name" value="DOCKERIN"/>
    <property type="match status" value="1"/>
</dbReference>
<dbReference type="EC" id="3.2.1.8" evidence="3"/>
<keyword evidence="7" id="KW-0326">Glycosidase</keyword>
<dbReference type="Gene3D" id="1.10.1330.10">
    <property type="entry name" value="Dockerin domain"/>
    <property type="match status" value="1"/>
</dbReference>
<dbReference type="CDD" id="cd14256">
    <property type="entry name" value="Dockerin_I"/>
    <property type="match status" value="1"/>
</dbReference>
<dbReference type="InterPro" id="IPR002105">
    <property type="entry name" value="Dockerin_1_rpt"/>
</dbReference>
<dbReference type="UniPathway" id="UPA00114"/>
<feature type="chain" id="PRO_5012997583" description="endo-1,4-beta-xylanase" evidence="10">
    <location>
        <begin position="36"/>
        <end position="724"/>
    </location>
</feature>
<dbReference type="InterPro" id="IPR016134">
    <property type="entry name" value="Dockerin_dom"/>
</dbReference>
<keyword evidence="8" id="KW-0624">Polysaccharide degradation</keyword>
<dbReference type="SUPFAM" id="SSF63446">
    <property type="entry name" value="Type I dockerin domain"/>
    <property type="match status" value="1"/>
</dbReference>
<dbReference type="AlphaFoldDB" id="A0A1M7G8L6"/>
<evidence type="ECO:0000256" key="5">
    <source>
        <dbReference type="ARBA" id="ARBA00022801"/>
    </source>
</evidence>
<evidence type="ECO:0000256" key="1">
    <source>
        <dbReference type="ARBA" id="ARBA00000681"/>
    </source>
</evidence>
<dbReference type="InterPro" id="IPR013320">
    <property type="entry name" value="ConA-like_dom_sf"/>
</dbReference>
<dbReference type="OrthoDB" id="1814514at2"/>
<feature type="domain" description="GH11" evidence="11">
    <location>
        <begin position="35"/>
        <end position="247"/>
    </location>
</feature>
<comment type="similarity">
    <text evidence="9">Belongs to the glycosyl hydrolase 11 (cellulase G) family.</text>
</comment>
<evidence type="ECO:0000256" key="2">
    <source>
        <dbReference type="ARBA" id="ARBA00004851"/>
    </source>
</evidence>
<dbReference type="InterPro" id="IPR036439">
    <property type="entry name" value="Dockerin_dom_sf"/>
</dbReference>
<evidence type="ECO:0000259" key="12">
    <source>
        <dbReference type="PROSITE" id="PS51766"/>
    </source>
</evidence>
<evidence type="ECO:0000256" key="4">
    <source>
        <dbReference type="ARBA" id="ARBA00022651"/>
    </source>
</evidence>
<evidence type="ECO:0000259" key="11">
    <source>
        <dbReference type="PROSITE" id="PS51761"/>
    </source>
</evidence>
<feature type="domain" description="Dockerin" evidence="12">
    <location>
        <begin position="436"/>
        <end position="502"/>
    </location>
</feature>
<evidence type="ECO:0000256" key="8">
    <source>
        <dbReference type="ARBA" id="ARBA00023326"/>
    </source>
</evidence>
<keyword evidence="5 13" id="KW-0378">Hydrolase</keyword>
<feature type="signal peptide" evidence="10">
    <location>
        <begin position="1"/>
        <end position="35"/>
    </location>
</feature>